<comment type="caution">
    <text evidence="2">The sequence shown here is derived from an EMBL/GenBank/DDBJ whole genome shotgun (WGS) entry which is preliminary data.</text>
</comment>
<dbReference type="Proteomes" id="UP001220324">
    <property type="component" value="Unassembled WGS sequence"/>
</dbReference>
<proteinExistence type="predicted"/>
<dbReference type="AlphaFoldDB" id="A0AAD6GJV5"/>
<evidence type="ECO:0000313" key="2">
    <source>
        <dbReference type="EMBL" id="KAJ5557449.1"/>
    </source>
</evidence>
<sequence>MAGFTNNGCGPLHVPGYDSIPLDFELPPEAGFAHGLIAYRHSPRLTKREMAMLQLMQHITEQPGWDRAVLDTDETKLAE</sequence>
<accession>A0AAD6GJV5</accession>
<protein>
    <recommendedName>
        <fullName evidence="1">DUF4246 domain-containing protein</fullName>
    </recommendedName>
</protein>
<evidence type="ECO:0000313" key="3">
    <source>
        <dbReference type="Proteomes" id="UP001220324"/>
    </source>
</evidence>
<evidence type="ECO:0000259" key="1">
    <source>
        <dbReference type="Pfam" id="PF21666"/>
    </source>
</evidence>
<keyword evidence="3" id="KW-1185">Reference proteome</keyword>
<gene>
    <name evidence="2" type="ORF">N7494_001364</name>
</gene>
<dbReference type="Pfam" id="PF21666">
    <property type="entry name" value="DUF4246_N"/>
    <property type="match status" value="1"/>
</dbReference>
<dbReference type="EMBL" id="JAQIZZ010000001">
    <property type="protein sequence ID" value="KAJ5557449.1"/>
    <property type="molecule type" value="Genomic_DNA"/>
</dbReference>
<reference evidence="2 3" key="1">
    <citation type="journal article" date="2023" name="IMA Fungus">
        <title>Comparative genomic study of the Penicillium genus elucidates a diverse pangenome and 15 lateral gene transfer events.</title>
        <authorList>
            <person name="Petersen C."/>
            <person name="Sorensen T."/>
            <person name="Nielsen M.R."/>
            <person name="Sondergaard T.E."/>
            <person name="Sorensen J.L."/>
            <person name="Fitzpatrick D.A."/>
            <person name="Frisvad J.C."/>
            <person name="Nielsen K.L."/>
        </authorList>
    </citation>
    <scope>NUCLEOTIDE SEQUENCE [LARGE SCALE GENOMIC DNA]</scope>
    <source>
        <strain evidence="2 3">IBT 35679</strain>
    </source>
</reference>
<feature type="domain" description="DUF4246" evidence="1">
    <location>
        <begin position="14"/>
        <end position="73"/>
    </location>
</feature>
<organism evidence="2 3">
    <name type="scientific">Penicillium frequentans</name>
    <dbReference type="NCBI Taxonomy" id="3151616"/>
    <lineage>
        <taxon>Eukaryota</taxon>
        <taxon>Fungi</taxon>
        <taxon>Dikarya</taxon>
        <taxon>Ascomycota</taxon>
        <taxon>Pezizomycotina</taxon>
        <taxon>Eurotiomycetes</taxon>
        <taxon>Eurotiomycetidae</taxon>
        <taxon>Eurotiales</taxon>
        <taxon>Aspergillaceae</taxon>
        <taxon>Penicillium</taxon>
    </lineage>
</organism>
<dbReference type="InterPro" id="IPR049207">
    <property type="entry name" value="DUF4246_N"/>
</dbReference>
<name>A0AAD6GJV5_9EURO</name>